<evidence type="ECO:0000313" key="2">
    <source>
        <dbReference type="Proteomes" id="UP000267798"/>
    </source>
</evidence>
<gene>
    <name evidence="1" type="ORF">D3P09_15325</name>
</gene>
<keyword evidence="2" id="KW-1185">Reference proteome</keyword>
<comment type="caution">
    <text evidence="1">The sequence shown here is derived from an EMBL/GenBank/DDBJ whole genome shotgun (WGS) entry which is preliminary data.</text>
</comment>
<proteinExistence type="predicted"/>
<dbReference type="EMBL" id="QXQB01000003">
    <property type="protein sequence ID" value="RJX38889.1"/>
    <property type="molecule type" value="Genomic_DNA"/>
</dbReference>
<evidence type="ECO:0000313" key="1">
    <source>
        <dbReference type="EMBL" id="RJX38889.1"/>
    </source>
</evidence>
<dbReference type="AlphaFoldDB" id="A0A3A6PKN5"/>
<name>A0A3A6PKN5_9BACL</name>
<dbReference type="RefSeq" id="WP_120111684.1">
    <property type="nucleotide sequence ID" value="NZ_QXQB01000003.1"/>
</dbReference>
<organism evidence="1 2">
    <name type="scientific">Paenibacillus pinisoli</name>
    <dbReference type="NCBI Taxonomy" id="1276110"/>
    <lineage>
        <taxon>Bacteria</taxon>
        <taxon>Bacillati</taxon>
        <taxon>Bacillota</taxon>
        <taxon>Bacilli</taxon>
        <taxon>Bacillales</taxon>
        <taxon>Paenibacillaceae</taxon>
        <taxon>Paenibacillus</taxon>
    </lineage>
</organism>
<sequence length="63" mass="7319">MAMGVSMDNLRRADTRFLVQLDFEICPIRAAGFRLKEQDSVVYFFVFYVTTKEEGVSEAEEYV</sequence>
<protein>
    <submittedName>
        <fullName evidence="1">Uncharacterized protein</fullName>
    </submittedName>
</protein>
<reference evidence="1 2" key="1">
    <citation type="submission" date="2018-09" db="EMBL/GenBank/DDBJ databases">
        <title>Paenibacillus aracenensis nov. sp. isolated from a cave in southern Spain.</title>
        <authorList>
            <person name="Jurado V."/>
            <person name="Gutierrez-Patricio S."/>
            <person name="Gonzalez-Pimentel J.L."/>
            <person name="Miller A.Z."/>
            <person name="Laiz L."/>
            <person name="Saiz-Jimenez C."/>
        </authorList>
    </citation>
    <scope>NUCLEOTIDE SEQUENCE [LARGE SCALE GENOMIC DNA]</scope>
    <source>
        <strain evidence="1 2">JCM 19203</strain>
    </source>
</reference>
<dbReference type="Proteomes" id="UP000267798">
    <property type="component" value="Unassembled WGS sequence"/>
</dbReference>
<accession>A0A3A6PKN5</accession>